<evidence type="ECO:0000313" key="8">
    <source>
        <dbReference type="EnsemblMetazoa" id="XP_030836483"/>
    </source>
</evidence>
<name>A0A7M7SWJ3_STRPU</name>
<feature type="region of interest" description="Disordered" evidence="4">
    <location>
        <begin position="662"/>
        <end position="773"/>
    </location>
</feature>
<dbReference type="KEGG" id="spu:592122"/>
<keyword evidence="2 3" id="KW-0175">Coiled coil</keyword>
<feature type="domain" description="DAD" evidence="5">
    <location>
        <begin position="1186"/>
        <end position="1215"/>
    </location>
</feature>
<evidence type="ECO:0000256" key="4">
    <source>
        <dbReference type="SAM" id="MobiDB-lite"/>
    </source>
</evidence>
<dbReference type="OrthoDB" id="1104827at2759"/>
<dbReference type="GO" id="GO:0031267">
    <property type="term" value="F:small GTPase binding"/>
    <property type="evidence" value="ECO:0007669"/>
    <property type="project" value="InterPro"/>
</dbReference>
<dbReference type="InterPro" id="IPR010473">
    <property type="entry name" value="GTPase-bd"/>
</dbReference>
<evidence type="ECO:0000256" key="2">
    <source>
        <dbReference type="ARBA" id="ARBA00023054"/>
    </source>
</evidence>
<dbReference type="InterPro" id="IPR051412">
    <property type="entry name" value="Formin_Homology_Diaphanous_sf"/>
</dbReference>
<feature type="coiled-coil region" evidence="3">
    <location>
        <begin position="1046"/>
        <end position="1108"/>
    </location>
</feature>
<feature type="compositionally biased region" description="Basic and acidic residues" evidence="4">
    <location>
        <begin position="128"/>
        <end position="157"/>
    </location>
</feature>
<accession>A0A7M7SWJ3</accession>
<feature type="region of interest" description="Disordered" evidence="4">
    <location>
        <begin position="1"/>
        <end position="218"/>
    </location>
</feature>
<evidence type="ECO:0000259" key="7">
    <source>
        <dbReference type="PROSITE" id="PS51444"/>
    </source>
</evidence>
<dbReference type="Pfam" id="PF02181">
    <property type="entry name" value="FH2"/>
    <property type="match status" value="1"/>
</dbReference>
<dbReference type="InterPro" id="IPR042201">
    <property type="entry name" value="FH2_Formin_sf"/>
</dbReference>
<dbReference type="InterPro" id="IPR011989">
    <property type="entry name" value="ARM-like"/>
</dbReference>
<dbReference type="PANTHER" id="PTHR45691:SF6">
    <property type="entry name" value="PROTEIN DIAPHANOUS"/>
    <property type="match status" value="1"/>
</dbReference>
<feature type="compositionally biased region" description="Basic and acidic residues" evidence="4">
    <location>
        <begin position="9"/>
        <end position="18"/>
    </location>
</feature>
<feature type="compositionally biased region" description="Basic and acidic residues" evidence="4">
    <location>
        <begin position="639"/>
        <end position="650"/>
    </location>
</feature>
<dbReference type="InParanoid" id="A0A7M7SWJ3"/>
<dbReference type="SMART" id="SM01140">
    <property type="entry name" value="Drf_GBD"/>
    <property type="match status" value="1"/>
</dbReference>
<dbReference type="PROSITE" id="PS51444">
    <property type="entry name" value="FH2"/>
    <property type="match status" value="1"/>
</dbReference>
<dbReference type="InterPro" id="IPR015425">
    <property type="entry name" value="FH2_Formin"/>
</dbReference>
<dbReference type="InterPro" id="IPR014768">
    <property type="entry name" value="GBD/FH3_dom"/>
</dbReference>
<feature type="compositionally biased region" description="Polar residues" evidence="4">
    <location>
        <begin position="1249"/>
        <end position="1264"/>
    </location>
</feature>
<dbReference type="Gene3D" id="6.10.30.30">
    <property type="match status" value="1"/>
</dbReference>
<dbReference type="PANTHER" id="PTHR45691">
    <property type="entry name" value="PROTEIN DIAPHANOUS"/>
    <property type="match status" value="1"/>
</dbReference>
<dbReference type="GO" id="GO:0005884">
    <property type="term" value="C:actin filament"/>
    <property type="evidence" value="ECO:0000318"/>
    <property type="project" value="GO_Central"/>
</dbReference>
<dbReference type="InterPro" id="IPR010472">
    <property type="entry name" value="FH3_dom"/>
</dbReference>
<feature type="compositionally biased region" description="Acidic residues" evidence="4">
    <location>
        <begin position="19"/>
        <end position="30"/>
    </location>
</feature>
<sequence length="1291" mass="143967">MLKFRGGAKAREKEKSLEDSDVLQDDDTGETDGTATPPQVTVIKDEGNTNSSDSGTPTMDSGTPTMDRKKKSRAKKVSNAAGKLLKKKKRKENGSVTDDSILDDSVIEDTPVKNGNFGEGGMEEERDNFEKKTEHGNTLDTPKKKEKKQKVDRERRRTAVPLPDFSKVLREAKFSNIRGSNKPNRKESSAKQPRIPQSKQNVAEESAEAQAEYERSLEASLTDNEVLAAFERMLEDMGLTGEKAAPLRSRDMKMKRDMVLQYMKRQGPSAAGRNDSQMKPGDYVVELHSTAASDTGRYHSILSSLRVSLTSNPISWVQQFGEKGLDVILKILAEYNQRDGKKFAEVRHECIKCIKAFMNNKYGIQTVFAKVRAITHIASALNPQHENMTIDATKLLAAVCFVPPDGHEKVLSALTEVGESKSSPRFSPIVEALHLEDNPQLMCVCMQLVNAIISNPEDLDFRLHLRNEFLRTGMSNLLPELRDNQSEELGVQMRVFDEHREDDFEEFQHRFEGLRVEMDDLEGNFQLLQQVVANTPSENYFLSILQHLILIREDTYIRPQYFKLIEECISQIVLHKSGCDPDMSYTKRFDVDVGPLIEGLAEKAKYESIEGKADKLEKELETEVTARQESEAKLSQANKKVEETEKELEELKQRVASGAVVAATGPVPPPPPGGSVPPPPPPPPGMGGGPPPPPPPPPGMGGGPPPPPPPPGMGGGPPPPPPPPGMGGPPGPPPPPGGVPMLGGLGFKGMSPVQSLPHGMKEKKKYNPQAPMKRANWSKIQPRTLGKHSLWVNAKEDKLEKTEVLEQLAALFASKPGKKLGGGGGIEADVDGKTETKKKVKELKVLSAKEAQNLSIWLGSMRIPHEEIKRRILEIDEEHLNEGLVQSLLKNMPEPETLKQVYALKDEFNDMNEAEQFCVQVGSIKGLQKRLQAILFKMKFPELITDIKPEIATVTKACEELKHSKSFNKLLELILLFGNYMNSGSRNAGSLGFDLNFLTKLRGTKSVDNKINFLHFLADQVQTIYPEIADFPETITHAVKASRVSDDNIQKNMKQMKTEIKGLEKDLDKYKPVANVNDRFKSIMEEFLKKAKDQYKVLEGMYSQMKELYTKIAEFYAFDMSKKSMEEFFGDIKTFLAEYEQSRQENKKRSEAEEKAKKAKEAKEKKEQEKKMKSQRKNNLLDMTIDDDQEGVMDNLIEALQSGSAFSRPHKKRGQARAAGAERQRQLERSRSRVGRMMPVSVTEIDINGSASPNMVRTNNTNNAGGRSRGRRGGDQGGQDGDALMERLRQL</sequence>
<dbReference type="Pfam" id="PF06371">
    <property type="entry name" value="Drf_GBD"/>
    <property type="match status" value="1"/>
</dbReference>
<feature type="compositionally biased region" description="Basic and acidic residues" evidence="4">
    <location>
        <begin position="1220"/>
        <end position="1231"/>
    </location>
</feature>
<protein>
    <submittedName>
        <fullName evidence="8">Uncharacterized protein</fullName>
    </submittedName>
</protein>
<feature type="domain" description="FH2" evidence="7">
    <location>
        <begin position="762"/>
        <end position="1165"/>
    </location>
</feature>
<dbReference type="InterPro" id="IPR044933">
    <property type="entry name" value="DIA_GBD_sf"/>
</dbReference>
<reference evidence="8" key="2">
    <citation type="submission" date="2021-01" db="UniProtKB">
        <authorList>
            <consortium name="EnsemblMetazoa"/>
        </authorList>
    </citation>
    <scope>IDENTIFICATION</scope>
</reference>
<dbReference type="EnsemblMetazoa" id="XM_030980623">
    <property type="protein sequence ID" value="XP_030836483"/>
    <property type="gene ID" value="LOC592122"/>
</dbReference>
<feature type="region of interest" description="Disordered" evidence="4">
    <location>
        <begin position="1142"/>
        <end position="1184"/>
    </location>
</feature>
<keyword evidence="9" id="KW-1185">Reference proteome</keyword>
<dbReference type="PROSITE" id="PS51232">
    <property type="entry name" value="GBD_FH3"/>
    <property type="match status" value="1"/>
</dbReference>
<feature type="compositionally biased region" description="Basic and acidic residues" evidence="4">
    <location>
        <begin position="1142"/>
        <end position="1172"/>
    </location>
</feature>
<dbReference type="Gene3D" id="1.20.58.630">
    <property type="match status" value="1"/>
</dbReference>
<feature type="compositionally biased region" description="Polar residues" evidence="4">
    <location>
        <begin position="48"/>
        <end position="64"/>
    </location>
</feature>
<dbReference type="Proteomes" id="UP000007110">
    <property type="component" value="Unassembled WGS sequence"/>
</dbReference>
<evidence type="ECO:0000259" key="6">
    <source>
        <dbReference type="PROSITE" id="PS51232"/>
    </source>
</evidence>
<dbReference type="RefSeq" id="XP_030836483.1">
    <property type="nucleotide sequence ID" value="XM_030980623.1"/>
</dbReference>
<feature type="region of interest" description="Disordered" evidence="4">
    <location>
        <begin position="625"/>
        <end position="650"/>
    </location>
</feature>
<evidence type="ECO:0000313" key="9">
    <source>
        <dbReference type="Proteomes" id="UP000007110"/>
    </source>
</evidence>
<dbReference type="Pfam" id="PF06367">
    <property type="entry name" value="Drf_FH3"/>
    <property type="match status" value="1"/>
</dbReference>
<dbReference type="SMART" id="SM00498">
    <property type="entry name" value="FH2"/>
    <property type="match status" value="1"/>
</dbReference>
<evidence type="ECO:0000256" key="1">
    <source>
        <dbReference type="ARBA" id="ARBA00008214"/>
    </source>
</evidence>
<feature type="compositionally biased region" description="Pro residues" evidence="4">
    <location>
        <begin position="666"/>
        <end position="738"/>
    </location>
</feature>
<dbReference type="Gene3D" id="1.25.10.10">
    <property type="entry name" value="Leucine-rich Repeat Variant"/>
    <property type="match status" value="1"/>
</dbReference>
<dbReference type="GO" id="GO:0003779">
    <property type="term" value="F:actin binding"/>
    <property type="evidence" value="ECO:0007669"/>
    <property type="project" value="InterPro"/>
</dbReference>
<dbReference type="SMART" id="SM01139">
    <property type="entry name" value="Drf_FH3"/>
    <property type="match status" value="1"/>
</dbReference>
<evidence type="ECO:0000256" key="3">
    <source>
        <dbReference type="SAM" id="Coils"/>
    </source>
</evidence>
<dbReference type="GeneID" id="592122"/>
<feature type="region of interest" description="Disordered" evidence="4">
    <location>
        <begin position="1201"/>
        <end position="1291"/>
    </location>
</feature>
<dbReference type="GO" id="GO:0030041">
    <property type="term" value="P:actin filament polymerization"/>
    <property type="evidence" value="ECO:0000318"/>
    <property type="project" value="GO_Central"/>
</dbReference>
<dbReference type="Gene3D" id="1.10.238.150">
    <property type="entry name" value="Formin, FH3 diaphanous domain"/>
    <property type="match status" value="1"/>
</dbReference>
<feature type="domain" description="GBD/FH3" evidence="6">
    <location>
        <begin position="218"/>
        <end position="580"/>
    </location>
</feature>
<dbReference type="PROSITE" id="PS51231">
    <property type="entry name" value="DAD"/>
    <property type="match status" value="1"/>
</dbReference>
<dbReference type="InterPro" id="IPR014767">
    <property type="entry name" value="DAD_dom"/>
</dbReference>
<dbReference type="Gene3D" id="1.20.58.2220">
    <property type="entry name" value="Formin, FH2 domain"/>
    <property type="match status" value="1"/>
</dbReference>
<dbReference type="SUPFAM" id="SSF101447">
    <property type="entry name" value="Formin homology 2 domain (FH2 domain)"/>
    <property type="match status" value="1"/>
</dbReference>
<dbReference type="Gene3D" id="1.10.20.40">
    <property type="entry name" value="Formin, diaphanous GTPase-binding domain"/>
    <property type="match status" value="1"/>
</dbReference>
<dbReference type="InterPro" id="IPR016024">
    <property type="entry name" value="ARM-type_fold"/>
</dbReference>
<organism evidence="8 9">
    <name type="scientific">Strongylocentrotus purpuratus</name>
    <name type="common">Purple sea urchin</name>
    <dbReference type="NCBI Taxonomy" id="7668"/>
    <lineage>
        <taxon>Eukaryota</taxon>
        <taxon>Metazoa</taxon>
        <taxon>Echinodermata</taxon>
        <taxon>Eleutherozoa</taxon>
        <taxon>Echinozoa</taxon>
        <taxon>Echinoidea</taxon>
        <taxon>Euechinoidea</taxon>
        <taxon>Echinacea</taxon>
        <taxon>Camarodonta</taxon>
        <taxon>Echinidea</taxon>
        <taxon>Strongylocentrotidae</taxon>
        <taxon>Strongylocentrotus</taxon>
    </lineage>
</organism>
<dbReference type="OMA" id="WEVKNPM"/>
<proteinExistence type="inferred from homology"/>
<reference evidence="9" key="1">
    <citation type="submission" date="2015-02" db="EMBL/GenBank/DDBJ databases">
        <title>Genome sequencing for Strongylocentrotus purpuratus.</title>
        <authorList>
            <person name="Murali S."/>
            <person name="Liu Y."/>
            <person name="Vee V."/>
            <person name="English A."/>
            <person name="Wang M."/>
            <person name="Skinner E."/>
            <person name="Han Y."/>
            <person name="Muzny D.M."/>
            <person name="Worley K.C."/>
            <person name="Gibbs R.A."/>
        </authorList>
    </citation>
    <scope>NUCLEOTIDE SEQUENCE</scope>
</reference>
<comment type="similarity">
    <text evidence="1">Belongs to the formin homology family. Diaphanous subfamily.</text>
</comment>
<dbReference type="SUPFAM" id="SSF48371">
    <property type="entry name" value="ARM repeat"/>
    <property type="match status" value="1"/>
</dbReference>
<evidence type="ECO:0000259" key="5">
    <source>
        <dbReference type="PROSITE" id="PS51231"/>
    </source>
</evidence>